<reference evidence="2 3" key="1">
    <citation type="journal article" date="2024" name="J. Plant Pathol.">
        <title>Sequence and assembly of the genome of Seiridium unicorne, isolate CBS 538.82, causal agent of cypress canker disease.</title>
        <authorList>
            <person name="Scali E."/>
            <person name="Rocca G.D."/>
            <person name="Danti R."/>
            <person name="Garbelotto M."/>
            <person name="Barberini S."/>
            <person name="Baroncelli R."/>
            <person name="Emiliani G."/>
        </authorList>
    </citation>
    <scope>NUCLEOTIDE SEQUENCE [LARGE SCALE GENOMIC DNA]</scope>
    <source>
        <strain evidence="2 3">BM-138-508</strain>
    </source>
</reference>
<evidence type="ECO:0000313" key="3">
    <source>
        <dbReference type="Proteomes" id="UP001408356"/>
    </source>
</evidence>
<comment type="caution">
    <text evidence="2">The sequence shown here is derived from an EMBL/GenBank/DDBJ whole genome shotgun (WGS) entry which is preliminary data.</text>
</comment>
<keyword evidence="3" id="KW-1185">Reference proteome</keyword>
<gene>
    <name evidence="2" type="ORF">SUNI508_12684</name>
</gene>
<dbReference type="EMBL" id="JARVKF010000008">
    <property type="protein sequence ID" value="KAK9425977.1"/>
    <property type="molecule type" value="Genomic_DNA"/>
</dbReference>
<name>A0ABR2VGD6_9PEZI</name>
<organism evidence="2 3">
    <name type="scientific">Seiridium unicorne</name>
    <dbReference type="NCBI Taxonomy" id="138068"/>
    <lineage>
        <taxon>Eukaryota</taxon>
        <taxon>Fungi</taxon>
        <taxon>Dikarya</taxon>
        <taxon>Ascomycota</taxon>
        <taxon>Pezizomycotina</taxon>
        <taxon>Sordariomycetes</taxon>
        <taxon>Xylariomycetidae</taxon>
        <taxon>Amphisphaeriales</taxon>
        <taxon>Sporocadaceae</taxon>
        <taxon>Seiridium</taxon>
    </lineage>
</organism>
<feature type="region of interest" description="Disordered" evidence="1">
    <location>
        <begin position="1"/>
        <end position="24"/>
    </location>
</feature>
<protein>
    <submittedName>
        <fullName evidence="2">Uncharacterized protein</fullName>
    </submittedName>
</protein>
<evidence type="ECO:0000313" key="2">
    <source>
        <dbReference type="EMBL" id="KAK9425977.1"/>
    </source>
</evidence>
<sequence length="97" mass="10733">MSHDRQNPQNPNLGDGTKLRASSGEVSYRGELSFMVSSGSYIQGLGIDGDIRVLNKDYKVIDARGLCPAQIYELLDAGPPYDRNERSRIFQGPMDGR</sequence>
<dbReference type="Proteomes" id="UP001408356">
    <property type="component" value="Unassembled WGS sequence"/>
</dbReference>
<accession>A0ABR2VGD6</accession>
<evidence type="ECO:0000256" key="1">
    <source>
        <dbReference type="SAM" id="MobiDB-lite"/>
    </source>
</evidence>
<proteinExistence type="predicted"/>